<dbReference type="EMBL" id="LXQA011112895">
    <property type="protein sequence ID" value="MCI85333.1"/>
    <property type="molecule type" value="Genomic_DNA"/>
</dbReference>
<sequence length="15" mass="1710">MNGRWNLFSAGSDRV</sequence>
<protein>
    <submittedName>
        <fullName evidence="1">Uncharacterized protein</fullName>
    </submittedName>
</protein>
<dbReference type="Proteomes" id="UP000265520">
    <property type="component" value="Unassembled WGS sequence"/>
</dbReference>
<accession>A0A392VD18</accession>
<evidence type="ECO:0000313" key="2">
    <source>
        <dbReference type="Proteomes" id="UP000265520"/>
    </source>
</evidence>
<reference evidence="1 2" key="1">
    <citation type="journal article" date="2018" name="Front. Plant Sci.">
        <title>Red Clover (Trifolium pratense) and Zigzag Clover (T. medium) - A Picture of Genomic Similarities and Differences.</title>
        <authorList>
            <person name="Dluhosova J."/>
            <person name="Istvanek J."/>
            <person name="Nedelnik J."/>
            <person name="Repkova J."/>
        </authorList>
    </citation>
    <scope>NUCLEOTIDE SEQUENCE [LARGE SCALE GENOMIC DNA]</scope>
    <source>
        <strain evidence="2">cv. 10/8</strain>
        <tissue evidence="1">Leaf</tissue>
    </source>
</reference>
<comment type="caution">
    <text evidence="1">The sequence shown here is derived from an EMBL/GenBank/DDBJ whole genome shotgun (WGS) entry which is preliminary data.</text>
</comment>
<feature type="non-terminal residue" evidence="1">
    <location>
        <position position="15"/>
    </location>
</feature>
<name>A0A392VD18_9FABA</name>
<keyword evidence="2" id="KW-1185">Reference proteome</keyword>
<organism evidence="1 2">
    <name type="scientific">Trifolium medium</name>
    <dbReference type="NCBI Taxonomy" id="97028"/>
    <lineage>
        <taxon>Eukaryota</taxon>
        <taxon>Viridiplantae</taxon>
        <taxon>Streptophyta</taxon>
        <taxon>Embryophyta</taxon>
        <taxon>Tracheophyta</taxon>
        <taxon>Spermatophyta</taxon>
        <taxon>Magnoliopsida</taxon>
        <taxon>eudicotyledons</taxon>
        <taxon>Gunneridae</taxon>
        <taxon>Pentapetalae</taxon>
        <taxon>rosids</taxon>
        <taxon>fabids</taxon>
        <taxon>Fabales</taxon>
        <taxon>Fabaceae</taxon>
        <taxon>Papilionoideae</taxon>
        <taxon>50 kb inversion clade</taxon>
        <taxon>NPAAA clade</taxon>
        <taxon>Hologalegina</taxon>
        <taxon>IRL clade</taxon>
        <taxon>Trifolieae</taxon>
        <taxon>Trifolium</taxon>
    </lineage>
</organism>
<proteinExistence type="predicted"/>
<evidence type="ECO:0000313" key="1">
    <source>
        <dbReference type="EMBL" id="MCI85333.1"/>
    </source>
</evidence>